<name>A0A0G0GUQ3_9BACT</name>
<proteinExistence type="predicted"/>
<dbReference type="EMBL" id="LBTF01000071">
    <property type="protein sequence ID" value="KKQ33797.1"/>
    <property type="molecule type" value="Genomic_DNA"/>
</dbReference>
<gene>
    <name evidence="2" type="ORF">US50_C0071G0001</name>
</gene>
<protein>
    <recommendedName>
        <fullName evidence="1">VWFA domain-containing protein</fullName>
    </recommendedName>
</protein>
<dbReference type="InterPro" id="IPR036465">
    <property type="entry name" value="vWFA_dom_sf"/>
</dbReference>
<reference evidence="2 3" key="1">
    <citation type="journal article" date="2015" name="Nature">
        <title>rRNA introns, odd ribosomes, and small enigmatic genomes across a large radiation of phyla.</title>
        <authorList>
            <person name="Brown C.T."/>
            <person name="Hug L.A."/>
            <person name="Thomas B.C."/>
            <person name="Sharon I."/>
            <person name="Castelle C.J."/>
            <person name="Singh A."/>
            <person name="Wilkins M.J."/>
            <person name="Williams K.H."/>
            <person name="Banfield J.F."/>
        </authorList>
    </citation>
    <scope>NUCLEOTIDE SEQUENCE [LARGE SCALE GENOMIC DNA]</scope>
</reference>
<dbReference type="SUPFAM" id="SSF53300">
    <property type="entry name" value="vWA-like"/>
    <property type="match status" value="1"/>
</dbReference>
<dbReference type="PROSITE" id="PS50234">
    <property type="entry name" value="VWFA"/>
    <property type="match status" value="1"/>
</dbReference>
<organism evidence="2 3">
    <name type="scientific">Candidatus Nomurabacteria bacterium GW2011_GWB1_37_5</name>
    <dbReference type="NCBI Taxonomy" id="1618742"/>
    <lineage>
        <taxon>Bacteria</taxon>
        <taxon>Candidatus Nomuraibacteriota</taxon>
    </lineage>
</organism>
<dbReference type="AlphaFoldDB" id="A0A0G0GUQ3"/>
<accession>A0A0G0GUQ3</accession>
<dbReference type="InterPro" id="IPR002035">
    <property type="entry name" value="VWF_A"/>
</dbReference>
<evidence type="ECO:0000259" key="1">
    <source>
        <dbReference type="PROSITE" id="PS50234"/>
    </source>
</evidence>
<dbReference type="Gene3D" id="3.40.50.410">
    <property type="entry name" value="von Willebrand factor, type A domain"/>
    <property type="match status" value="1"/>
</dbReference>
<feature type="domain" description="VWFA" evidence="1">
    <location>
        <begin position="1"/>
        <end position="136"/>
    </location>
</feature>
<dbReference type="Pfam" id="PF00092">
    <property type="entry name" value="VWA"/>
    <property type="match status" value="1"/>
</dbReference>
<sequence length="140" mass="15781">LVTFSDSAVIEQHLTSNQSKALETIFDLRSKKGSGLTDMQEALEQSILEFSSRREHGCGRQYADKIAIIISDGDPQFKDDVYRLSQEAQLELGMRIFTVLISGPAYVNEDFLKSISSEDSYFKTDYEGLKSLLEQLDLCL</sequence>
<evidence type="ECO:0000313" key="3">
    <source>
        <dbReference type="Proteomes" id="UP000033876"/>
    </source>
</evidence>
<dbReference type="Proteomes" id="UP000033876">
    <property type="component" value="Unassembled WGS sequence"/>
</dbReference>
<feature type="non-terminal residue" evidence="2">
    <location>
        <position position="1"/>
    </location>
</feature>
<evidence type="ECO:0000313" key="2">
    <source>
        <dbReference type="EMBL" id="KKQ33797.1"/>
    </source>
</evidence>
<comment type="caution">
    <text evidence="2">The sequence shown here is derived from an EMBL/GenBank/DDBJ whole genome shotgun (WGS) entry which is preliminary data.</text>
</comment>